<dbReference type="EMBL" id="BDIP01005626">
    <property type="protein sequence ID" value="GIQ89971.1"/>
    <property type="molecule type" value="Genomic_DNA"/>
</dbReference>
<keyword evidence="3" id="KW-1185">Reference proteome</keyword>
<evidence type="ECO:0000313" key="2">
    <source>
        <dbReference type="EMBL" id="GIQ89971.1"/>
    </source>
</evidence>
<protein>
    <submittedName>
        <fullName evidence="2">Uncharacterized protein</fullName>
    </submittedName>
</protein>
<evidence type="ECO:0000313" key="3">
    <source>
        <dbReference type="Proteomes" id="UP000265618"/>
    </source>
</evidence>
<feature type="non-terminal residue" evidence="2">
    <location>
        <position position="1"/>
    </location>
</feature>
<feature type="compositionally biased region" description="Basic and acidic residues" evidence="1">
    <location>
        <begin position="120"/>
        <end position="130"/>
    </location>
</feature>
<sequence length="181" mass="19125">VPLGIAREAILEAAMSRWTVLSITDGKQSIRWRRYPPSDSMCDEAISEYLGTPLGTCTDSNPSPSVVSVSPSVGAVVSEEAPAVVTPPKGDTAVEGEMDTPDGWGKASAMRQGVTPTVTGRDRERERETGTVRQTVPCVATHTFDASPFVAPHSTHSAHSAHPSRAHTPLVDGDAHSVLSQ</sequence>
<feature type="region of interest" description="Disordered" evidence="1">
    <location>
        <begin position="149"/>
        <end position="181"/>
    </location>
</feature>
<evidence type="ECO:0000256" key="1">
    <source>
        <dbReference type="SAM" id="MobiDB-lite"/>
    </source>
</evidence>
<proteinExistence type="predicted"/>
<organism evidence="2 3">
    <name type="scientific">Kipferlia bialata</name>
    <dbReference type="NCBI Taxonomy" id="797122"/>
    <lineage>
        <taxon>Eukaryota</taxon>
        <taxon>Metamonada</taxon>
        <taxon>Carpediemonas-like organisms</taxon>
        <taxon>Kipferlia</taxon>
    </lineage>
</organism>
<dbReference type="AlphaFoldDB" id="A0A9K3D6V1"/>
<dbReference type="Proteomes" id="UP000265618">
    <property type="component" value="Unassembled WGS sequence"/>
</dbReference>
<gene>
    <name evidence="2" type="ORF">KIPB_012597</name>
</gene>
<name>A0A9K3D6V1_9EUKA</name>
<comment type="caution">
    <text evidence="2">The sequence shown here is derived from an EMBL/GenBank/DDBJ whole genome shotgun (WGS) entry which is preliminary data.</text>
</comment>
<reference evidence="2 3" key="1">
    <citation type="journal article" date="2018" name="PLoS ONE">
        <title>The draft genome of Kipferlia bialata reveals reductive genome evolution in fornicate parasites.</title>
        <authorList>
            <person name="Tanifuji G."/>
            <person name="Takabayashi S."/>
            <person name="Kume K."/>
            <person name="Takagi M."/>
            <person name="Nakayama T."/>
            <person name="Kamikawa R."/>
            <person name="Inagaki Y."/>
            <person name="Hashimoto T."/>
        </authorList>
    </citation>
    <scope>NUCLEOTIDE SEQUENCE [LARGE SCALE GENOMIC DNA]</scope>
    <source>
        <strain evidence="2">NY0173</strain>
    </source>
</reference>
<accession>A0A9K3D6V1</accession>
<feature type="region of interest" description="Disordered" evidence="1">
    <location>
        <begin position="101"/>
        <end position="131"/>
    </location>
</feature>
<feature type="compositionally biased region" description="Low complexity" evidence="1">
    <location>
        <begin position="151"/>
        <end position="169"/>
    </location>
</feature>